<protein>
    <recommendedName>
        <fullName evidence="4">RanBD1 domain-containing protein</fullName>
    </recommendedName>
</protein>
<dbReference type="AlphaFoldDB" id="A0A0C4DL88"/>
<dbReference type="STRING" id="644358.A0A0C4DL88"/>
<name>A0A0C4DL88_MAGP6</name>
<feature type="region of interest" description="Disordered" evidence="3">
    <location>
        <begin position="307"/>
        <end position="375"/>
    </location>
</feature>
<reference evidence="6" key="4">
    <citation type="journal article" date="2015" name="G3 (Bethesda)">
        <title>Genome sequences of three phytopathogenic species of the Magnaporthaceae family of fungi.</title>
        <authorList>
            <person name="Okagaki L.H."/>
            <person name="Nunes C.C."/>
            <person name="Sailsbery J."/>
            <person name="Clay B."/>
            <person name="Brown D."/>
            <person name="John T."/>
            <person name="Oh Y."/>
            <person name="Young N."/>
            <person name="Fitzgerald M."/>
            <person name="Haas B.J."/>
            <person name="Zeng Q."/>
            <person name="Young S."/>
            <person name="Adiconis X."/>
            <person name="Fan L."/>
            <person name="Levin J.Z."/>
            <person name="Mitchell T.K."/>
            <person name="Okubara P.A."/>
            <person name="Farman M.L."/>
            <person name="Kohn L.M."/>
            <person name="Birren B."/>
            <person name="Ma L.-J."/>
            <person name="Dean R.A."/>
        </authorList>
    </citation>
    <scope>NUCLEOTIDE SEQUENCE</scope>
    <source>
        <strain evidence="6">ATCC 64411 / 73-15</strain>
    </source>
</reference>
<feature type="compositionally biased region" description="Polar residues" evidence="3">
    <location>
        <begin position="108"/>
        <end position="118"/>
    </location>
</feature>
<feature type="domain" description="RanBD1" evidence="4">
    <location>
        <begin position="380"/>
        <end position="484"/>
    </location>
</feature>
<evidence type="ECO:0000256" key="1">
    <source>
        <dbReference type="ARBA" id="ARBA00004123"/>
    </source>
</evidence>
<dbReference type="EMBL" id="ADBL01000123">
    <property type="status" value="NOT_ANNOTATED_CDS"/>
    <property type="molecule type" value="Genomic_DNA"/>
</dbReference>
<sequence length="542" mass="55899">MADDSHNTSEVIDAVGAESPKEDAATKATREELKHTVISDTPADTAASTAMDEDKNDRAPSAGDKTPDLKPSSVAAALKEQVSSPKKKRAHDEVEEGQEVSISPALSGCSSPRDSNGVSRGERLEPEKKRARDEPEEETKKSVDQTSAATTTSKNTADSEPKDATKTPVSATEKADDQQSISTSEKDGAAAKPSSTSTSASAFAKSGFAKLTGAASPFGALGAGAAKSGGFGGSLSSSPSPFGALGTGPTPANTVPKLTFATPAADGSGPAAAASPFAALNGGSSKTFGSAFGSGFGSGFGASKLTSFAKPGGDLKDTKPARPFGAPESDNEGSSDEGDDDEEPEIGTEEPEPEKEPEESKQAAATAEDKKKTKLQKVVVDDGEAGETTVFVARAKVYYMDSVANAWKERGAGLLKINVPEATVDADDHGAVVPESFDASMLQGDDEGDDVEAGGSTAAKGSKVVRLIMRQDHTHRVVVNTAVTAATDFVKREMLRAATFTFSAVEGPQATRVTLQIKMSPPNAEQFHKVIELIQKELKSLG</sequence>
<dbReference type="PANTHER" id="PTHR23138:SF142">
    <property type="entry name" value="RAN-BINDING PROTEIN 3B-RELATED"/>
    <property type="match status" value="1"/>
</dbReference>
<dbReference type="Gene3D" id="2.30.29.30">
    <property type="entry name" value="Pleckstrin-homology domain (PH domain)/Phosphotyrosine-binding domain (PTB)"/>
    <property type="match status" value="1"/>
</dbReference>
<reference evidence="6" key="5">
    <citation type="submission" date="2015-06" db="UniProtKB">
        <authorList>
            <consortium name="EnsemblFungi"/>
        </authorList>
    </citation>
    <scope>IDENTIFICATION</scope>
    <source>
        <strain evidence="6">ATCC 64411</strain>
    </source>
</reference>
<reference evidence="5" key="1">
    <citation type="submission" date="2010-05" db="EMBL/GenBank/DDBJ databases">
        <title>The Genome Sequence of Magnaporthe poae strain ATCC 64411.</title>
        <authorList>
            <consortium name="The Broad Institute Genome Sequencing Platform"/>
            <consortium name="Broad Institute Genome Sequencing Center for Infectious Disease"/>
            <person name="Ma L.-J."/>
            <person name="Dead R."/>
            <person name="Young S."/>
            <person name="Zeng Q."/>
            <person name="Koehrsen M."/>
            <person name="Alvarado L."/>
            <person name="Berlin A."/>
            <person name="Chapman S.B."/>
            <person name="Chen Z."/>
            <person name="Freedman E."/>
            <person name="Gellesch M."/>
            <person name="Goldberg J."/>
            <person name="Griggs A."/>
            <person name="Gujja S."/>
            <person name="Heilman E.R."/>
            <person name="Heiman D."/>
            <person name="Hepburn T."/>
            <person name="Howarth C."/>
            <person name="Jen D."/>
            <person name="Larson L."/>
            <person name="Mehta T."/>
            <person name="Neiman D."/>
            <person name="Pearson M."/>
            <person name="Roberts A."/>
            <person name="Saif S."/>
            <person name="Shea T."/>
            <person name="Shenoy N."/>
            <person name="Sisk P."/>
            <person name="Stolte C."/>
            <person name="Sykes S."/>
            <person name="Walk T."/>
            <person name="White J."/>
            <person name="Yandava C."/>
            <person name="Haas B."/>
            <person name="Nusbaum C."/>
            <person name="Birren B."/>
        </authorList>
    </citation>
    <scope>NUCLEOTIDE SEQUENCE</scope>
    <source>
        <strain evidence="5">ATCC 64411</strain>
    </source>
</reference>
<feature type="region of interest" description="Disordered" evidence="3">
    <location>
        <begin position="1"/>
        <end position="202"/>
    </location>
</feature>
<gene>
    <name evidence="5" type="ORF">MAPG_00528</name>
</gene>
<feature type="region of interest" description="Disordered" evidence="3">
    <location>
        <begin position="222"/>
        <end position="280"/>
    </location>
</feature>
<keyword evidence="7" id="KW-1185">Reference proteome</keyword>
<reference evidence="7" key="2">
    <citation type="submission" date="2010-05" db="EMBL/GenBank/DDBJ databases">
        <title>The genome sequence of Magnaporthe poae strain ATCC 64411.</title>
        <authorList>
            <person name="Ma L.-J."/>
            <person name="Dead R."/>
            <person name="Young S."/>
            <person name="Zeng Q."/>
            <person name="Koehrsen M."/>
            <person name="Alvarado L."/>
            <person name="Berlin A."/>
            <person name="Chapman S.B."/>
            <person name="Chen Z."/>
            <person name="Freedman E."/>
            <person name="Gellesch M."/>
            <person name="Goldberg J."/>
            <person name="Griggs A."/>
            <person name="Gujja S."/>
            <person name="Heilman E.R."/>
            <person name="Heiman D."/>
            <person name="Hepburn T."/>
            <person name="Howarth C."/>
            <person name="Jen D."/>
            <person name="Larson L."/>
            <person name="Mehta T."/>
            <person name="Neiman D."/>
            <person name="Pearson M."/>
            <person name="Roberts A."/>
            <person name="Saif S."/>
            <person name="Shea T."/>
            <person name="Shenoy N."/>
            <person name="Sisk P."/>
            <person name="Stolte C."/>
            <person name="Sykes S."/>
            <person name="Walk T."/>
            <person name="White J."/>
            <person name="Yandava C."/>
            <person name="Haas B."/>
            <person name="Nusbaum C."/>
            <person name="Birren B."/>
        </authorList>
    </citation>
    <scope>NUCLEOTIDE SEQUENCE [LARGE SCALE GENOMIC DNA]</scope>
    <source>
        <strain evidence="7">ATCC 64411 / 73-15</strain>
    </source>
</reference>
<feature type="compositionally biased region" description="Low complexity" evidence="3">
    <location>
        <begin position="261"/>
        <end position="280"/>
    </location>
</feature>
<accession>A0A0C4DL88</accession>
<dbReference type="InterPro" id="IPR000156">
    <property type="entry name" value="Ran_bind_dom"/>
</dbReference>
<feature type="compositionally biased region" description="Low complexity" evidence="3">
    <location>
        <begin position="190"/>
        <end position="202"/>
    </location>
</feature>
<evidence type="ECO:0000259" key="4">
    <source>
        <dbReference type="PROSITE" id="PS50196"/>
    </source>
</evidence>
<dbReference type="PANTHER" id="PTHR23138">
    <property type="entry name" value="RAN BINDING PROTEIN"/>
    <property type="match status" value="1"/>
</dbReference>
<organism evidence="6 7">
    <name type="scientific">Magnaporthiopsis poae (strain ATCC 64411 / 73-15)</name>
    <name type="common">Kentucky bluegrass fungus</name>
    <name type="synonym">Magnaporthe poae</name>
    <dbReference type="NCBI Taxonomy" id="644358"/>
    <lineage>
        <taxon>Eukaryota</taxon>
        <taxon>Fungi</taxon>
        <taxon>Dikarya</taxon>
        <taxon>Ascomycota</taxon>
        <taxon>Pezizomycotina</taxon>
        <taxon>Sordariomycetes</taxon>
        <taxon>Sordariomycetidae</taxon>
        <taxon>Magnaporthales</taxon>
        <taxon>Magnaporthaceae</taxon>
        <taxon>Magnaporthiopsis</taxon>
    </lineage>
</organism>
<proteinExistence type="predicted"/>
<feature type="compositionally biased region" description="Low complexity" evidence="3">
    <location>
        <begin position="39"/>
        <end position="50"/>
    </location>
</feature>
<evidence type="ECO:0000256" key="2">
    <source>
        <dbReference type="ARBA" id="ARBA00023242"/>
    </source>
</evidence>
<evidence type="ECO:0000256" key="3">
    <source>
        <dbReference type="SAM" id="MobiDB-lite"/>
    </source>
</evidence>
<reference evidence="5" key="3">
    <citation type="submission" date="2011-03" db="EMBL/GenBank/DDBJ databases">
        <title>Annotation of Magnaporthe poae ATCC 64411.</title>
        <authorList>
            <person name="Ma L.-J."/>
            <person name="Dead R."/>
            <person name="Young S.K."/>
            <person name="Zeng Q."/>
            <person name="Gargeya S."/>
            <person name="Fitzgerald M."/>
            <person name="Haas B."/>
            <person name="Abouelleil A."/>
            <person name="Alvarado L."/>
            <person name="Arachchi H.M."/>
            <person name="Berlin A."/>
            <person name="Brown A."/>
            <person name="Chapman S.B."/>
            <person name="Chen Z."/>
            <person name="Dunbar C."/>
            <person name="Freedman E."/>
            <person name="Gearin G."/>
            <person name="Gellesch M."/>
            <person name="Goldberg J."/>
            <person name="Griggs A."/>
            <person name="Gujja S."/>
            <person name="Heiman D."/>
            <person name="Howarth C."/>
            <person name="Larson L."/>
            <person name="Lui A."/>
            <person name="MacDonald P.J.P."/>
            <person name="Mehta T."/>
            <person name="Montmayeur A."/>
            <person name="Murphy C."/>
            <person name="Neiman D."/>
            <person name="Pearson M."/>
            <person name="Priest M."/>
            <person name="Roberts A."/>
            <person name="Saif S."/>
            <person name="Shea T."/>
            <person name="Shenoy N."/>
            <person name="Sisk P."/>
            <person name="Stolte C."/>
            <person name="Sykes S."/>
            <person name="Yandava C."/>
            <person name="Wortman J."/>
            <person name="Nusbaum C."/>
            <person name="Birren B."/>
        </authorList>
    </citation>
    <scope>NUCLEOTIDE SEQUENCE</scope>
    <source>
        <strain evidence="5">ATCC 64411</strain>
    </source>
</reference>
<dbReference type="Proteomes" id="UP000011715">
    <property type="component" value="Unassembled WGS sequence"/>
</dbReference>
<dbReference type="SUPFAM" id="SSF50729">
    <property type="entry name" value="PH domain-like"/>
    <property type="match status" value="1"/>
</dbReference>
<feature type="compositionally biased region" description="Basic and acidic residues" evidence="3">
    <location>
        <begin position="120"/>
        <end position="143"/>
    </location>
</feature>
<dbReference type="InterPro" id="IPR011993">
    <property type="entry name" value="PH-like_dom_sf"/>
</dbReference>
<dbReference type="Pfam" id="PF00638">
    <property type="entry name" value="Ran_BP1"/>
    <property type="match status" value="1"/>
</dbReference>
<dbReference type="OMA" id="LFKGMRC"/>
<keyword evidence="2" id="KW-0539">Nucleus</keyword>
<dbReference type="eggNOG" id="KOG0866">
    <property type="taxonomic scope" value="Eukaryota"/>
</dbReference>
<dbReference type="OrthoDB" id="185618at2759"/>
<comment type="subcellular location">
    <subcellularLocation>
        <location evidence="1">Nucleus</location>
    </subcellularLocation>
</comment>
<evidence type="ECO:0000313" key="6">
    <source>
        <dbReference type="EnsemblFungi" id="MAPG_00528T0"/>
    </source>
</evidence>
<evidence type="ECO:0000313" key="5">
    <source>
        <dbReference type="EMBL" id="KLU81439.1"/>
    </source>
</evidence>
<dbReference type="EMBL" id="GL876966">
    <property type="protein sequence ID" value="KLU81439.1"/>
    <property type="molecule type" value="Genomic_DNA"/>
</dbReference>
<feature type="compositionally biased region" description="Acidic residues" evidence="3">
    <location>
        <begin position="329"/>
        <end position="357"/>
    </location>
</feature>
<dbReference type="VEuPathDB" id="FungiDB:MAPG_00528"/>
<feature type="compositionally biased region" description="Low complexity" evidence="3">
    <location>
        <begin position="234"/>
        <end position="244"/>
    </location>
</feature>
<dbReference type="SMART" id="SM00160">
    <property type="entry name" value="RanBD"/>
    <property type="match status" value="1"/>
</dbReference>
<dbReference type="EnsemblFungi" id="MAPG_00528T0">
    <property type="protein sequence ID" value="MAPG_00528T0"/>
    <property type="gene ID" value="MAPG_00528"/>
</dbReference>
<dbReference type="PROSITE" id="PS50196">
    <property type="entry name" value="RANBD1"/>
    <property type="match status" value="1"/>
</dbReference>
<feature type="compositionally biased region" description="Basic and acidic residues" evidence="3">
    <location>
        <begin position="19"/>
        <end position="37"/>
    </location>
</feature>
<feature type="compositionally biased region" description="Low complexity" evidence="3">
    <location>
        <begin position="146"/>
        <end position="156"/>
    </location>
</feature>
<evidence type="ECO:0000313" key="7">
    <source>
        <dbReference type="Proteomes" id="UP000011715"/>
    </source>
</evidence>
<dbReference type="InterPro" id="IPR045255">
    <property type="entry name" value="RanBP1-like"/>
</dbReference>
<dbReference type="GO" id="GO:0005634">
    <property type="term" value="C:nucleus"/>
    <property type="evidence" value="ECO:0007669"/>
    <property type="project" value="UniProtKB-SubCell"/>
</dbReference>